<proteinExistence type="predicted"/>
<reference evidence="2 3" key="1">
    <citation type="submission" date="2013-04" db="EMBL/GenBank/DDBJ databases">
        <title>Oceanicola sp. 22II1-22F33 Genome Sequencing.</title>
        <authorList>
            <person name="Lai Q."/>
            <person name="Li G."/>
            <person name="Shao Z."/>
        </authorList>
    </citation>
    <scope>NUCLEOTIDE SEQUENCE [LARGE SCALE GENOMIC DNA]</scope>
    <source>
        <strain evidence="2 3">22II1-22F33</strain>
    </source>
</reference>
<feature type="domain" description="Apple" evidence="1">
    <location>
        <begin position="371"/>
        <end position="435"/>
    </location>
</feature>
<dbReference type="SUPFAM" id="SSF52096">
    <property type="entry name" value="ClpP/crotonase"/>
    <property type="match status" value="1"/>
</dbReference>
<dbReference type="InterPro" id="IPR003609">
    <property type="entry name" value="Pan_app"/>
</dbReference>
<comment type="caution">
    <text evidence="2">The sequence shown here is derived from an EMBL/GenBank/DDBJ whole genome shotgun (WGS) entry which is preliminary data.</text>
</comment>
<keyword evidence="3" id="KW-1185">Reference proteome</keyword>
<evidence type="ECO:0000313" key="2">
    <source>
        <dbReference type="EMBL" id="OWU66625.1"/>
    </source>
</evidence>
<sequence length="528" mass="56834">MWGFTVVVAWLSGQAMAGTLDDSELRFCDWRFSGAVEAGDLAAFDAIPASPRGTTLCLDSTGGDMAEGLKILTRVRDAHIRTRVLPGHACQGACALIFLGGATEDGAGLVRFPHREIWAGARLGFSGAGAAVDTALDMVEGLFALKVTEEQGHRLLEDHLFLQILRHRGSDPYMIDTVGDAYLSNIPVMGVAAPDPIGAEQITHICDAVYLRYRLHDGTAGPLDTDFRNTAHSISNLRRNRIGPIRGAVAAGEDGTIHGYAGPYWAGSRYWQRECYVTIRPDDVAAYGGDNAALGITGIAVEFRDHGGADRDVAAFDPESWLSGTRLVGAYDVPPLLMHPFHARLDDLSPTDTAMAARAEGGPALPPPPPDFVRFDGMDLAGGDLETLSAVPTGEACLQACRETGECDGATYDRWNEICFLKDLGQSSNTLSKQPKSEVYAVGARIDALRPAQADPVILRRPGKGFFDRPAFYFQGQSFDDCATQCLEDDGCSGFNFVTETGACQVFDRPGEYFDRDGTEVGLKVQPF</sequence>
<dbReference type="Pfam" id="PF00024">
    <property type="entry name" value="PAN_1"/>
    <property type="match status" value="2"/>
</dbReference>
<dbReference type="SUPFAM" id="SSF57414">
    <property type="entry name" value="Hairpin loop containing domain-like"/>
    <property type="match status" value="1"/>
</dbReference>
<name>A0A225NEP4_9RHOB</name>
<evidence type="ECO:0000313" key="3">
    <source>
        <dbReference type="Proteomes" id="UP000215377"/>
    </source>
</evidence>
<dbReference type="Gene3D" id="3.50.4.10">
    <property type="entry name" value="Hepatocyte Growth Factor"/>
    <property type="match status" value="2"/>
</dbReference>
<dbReference type="InterPro" id="IPR029045">
    <property type="entry name" value="ClpP/crotonase-like_dom_sf"/>
</dbReference>
<dbReference type="EMBL" id="AQQR01000040">
    <property type="protein sequence ID" value="OWU66625.1"/>
    <property type="molecule type" value="Genomic_DNA"/>
</dbReference>
<feature type="domain" description="Apple" evidence="1">
    <location>
        <begin position="476"/>
        <end position="509"/>
    </location>
</feature>
<gene>
    <name evidence="2" type="ORF">ATO3_27610</name>
</gene>
<dbReference type="Proteomes" id="UP000215377">
    <property type="component" value="Unassembled WGS sequence"/>
</dbReference>
<evidence type="ECO:0000259" key="1">
    <source>
        <dbReference type="Pfam" id="PF00024"/>
    </source>
</evidence>
<dbReference type="AlphaFoldDB" id="A0A225NEP4"/>
<protein>
    <recommendedName>
        <fullName evidence="1">Apple domain-containing protein</fullName>
    </recommendedName>
</protein>
<organism evidence="2 3">
    <name type="scientific">Marinibacterium profundimaris</name>
    <dbReference type="NCBI Taxonomy" id="1679460"/>
    <lineage>
        <taxon>Bacteria</taxon>
        <taxon>Pseudomonadati</taxon>
        <taxon>Pseudomonadota</taxon>
        <taxon>Alphaproteobacteria</taxon>
        <taxon>Rhodobacterales</taxon>
        <taxon>Paracoccaceae</taxon>
        <taxon>Marinibacterium</taxon>
    </lineage>
</organism>
<accession>A0A225NEP4</accession>